<dbReference type="RefSeq" id="WP_092984413.1">
    <property type="nucleotide sequence ID" value="NZ_FNFY01000003.1"/>
</dbReference>
<evidence type="ECO:0000256" key="2">
    <source>
        <dbReference type="ARBA" id="ARBA00023125"/>
    </source>
</evidence>
<evidence type="ECO:0000256" key="4">
    <source>
        <dbReference type="ARBA" id="ARBA00023163"/>
    </source>
</evidence>
<dbReference type="GO" id="GO:0003677">
    <property type="term" value="F:DNA binding"/>
    <property type="evidence" value="ECO:0007669"/>
    <property type="project" value="UniProtKB-KW"/>
</dbReference>
<dbReference type="InterPro" id="IPR050397">
    <property type="entry name" value="Env_Response_Regulators"/>
</dbReference>
<dbReference type="PANTHER" id="PTHR24567">
    <property type="entry name" value="CRP FAMILY TRANSCRIPTIONAL REGULATORY PROTEIN"/>
    <property type="match status" value="1"/>
</dbReference>
<reference evidence="8" key="1">
    <citation type="submission" date="2016-10" db="EMBL/GenBank/DDBJ databases">
        <authorList>
            <person name="Varghese N."/>
            <person name="Submissions S."/>
        </authorList>
    </citation>
    <scope>NUCLEOTIDE SEQUENCE [LARGE SCALE GENOMIC DNA]</scope>
    <source>
        <strain evidence="8">CGMCC 1.8895</strain>
    </source>
</reference>
<feature type="domain" description="Cyclic nucleotide-binding" evidence="5">
    <location>
        <begin position="16"/>
        <end position="137"/>
    </location>
</feature>
<dbReference type="Proteomes" id="UP000199008">
    <property type="component" value="Unassembled WGS sequence"/>
</dbReference>
<proteinExistence type="predicted"/>
<organism evidence="7 8">
    <name type="scientific">Lacicoccus qingdaonensis</name>
    <dbReference type="NCBI Taxonomy" id="576118"/>
    <lineage>
        <taxon>Bacteria</taxon>
        <taxon>Bacillati</taxon>
        <taxon>Bacillota</taxon>
        <taxon>Bacilli</taxon>
        <taxon>Bacillales</taxon>
        <taxon>Salinicoccaceae</taxon>
        <taxon>Lacicoccus</taxon>
    </lineage>
</organism>
<accession>A0A1G9BPF2</accession>
<dbReference type="STRING" id="576118.SAMN05216216_10339"/>
<dbReference type="Gene3D" id="1.10.10.10">
    <property type="entry name" value="Winged helix-like DNA-binding domain superfamily/Winged helix DNA-binding domain"/>
    <property type="match status" value="1"/>
</dbReference>
<gene>
    <name evidence="7" type="ORF">SAMN05216216_10339</name>
</gene>
<sequence>MVKLQGHQLCVSKVPIFSHLNDDELQEVFSKINHKHLNKGDYLYMAGDQNESLSVLHAGKVRIYRLNPEGREQLVRVLGHADFTGETSLFNEDNTHESYAEVMEDAQVCTINRQDIYDLMQKYPNISIKIIESFAERLNESESLTTNISLLSSGERLQEYIRTHTEKGILNLNMTKKNLASYLSMQPETLTRNFKKMEDDGKIRKIDNKTYEITDL</sequence>
<dbReference type="SUPFAM" id="SSF46785">
    <property type="entry name" value="Winged helix' DNA-binding domain"/>
    <property type="match status" value="1"/>
</dbReference>
<evidence type="ECO:0000313" key="8">
    <source>
        <dbReference type="Proteomes" id="UP000199008"/>
    </source>
</evidence>
<dbReference type="PROSITE" id="PS50042">
    <property type="entry name" value="CNMP_BINDING_3"/>
    <property type="match status" value="1"/>
</dbReference>
<dbReference type="Pfam" id="PF13545">
    <property type="entry name" value="HTH_Crp_2"/>
    <property type="match status" value="1"/>
</dbReference>
<dbReference type="InterPro" id="IPR012318">
    <property type="entry name" value="HTH_CRP"/>
</dbReference>
<dbReference type="InterPro" id="IPR018490">
    <property type="entry name" value="cNMP-bd_dom_sf"/>
</dbReference>
<dbReference type="GO" id="GO:0005829">
    <property type="term" value="C:cytosol"/>
    <property type="evidence" value="ECO:0007669"/>
    <property type="project" value="TreeGrafter"/>
</dbReference>
<dbReference type="SMART" id="SM00100">
    <property type="entry name" value="cNMP"/>
    <property type="match status" value="1"/>
</dbReference>
<evidence type="ECO:0000256" key="3">
    <source>
        <dbReference type="ARBA" id="ARBA00023159"/>
    </source>
</evidence>
<dbReference type="SMART" id="SM00419">
    <property type="entry name" value="HTH_CRP"/>
    <property type="match status" value="1"/>
</dbReference>
<dbReference type="PROSITE" id="PS51063">
    <property type="entry name" value="HTH_CRP_2"/>
    <property type="match status" value="1"/>
</dbReference>
<keyword evidence="3" id="KW-0010">Activator</keyword>
<dbReference type="GO" id="GO:0003700">
    <property type="term" value="F:DNA-binding transcription factor activity"/>
    <property type="evidence" value="ECO:0007669"/>
    <property type="project" value="TreeGrafter"/>
</dbReference>
<dbReference type="EMBL" id="FNFY01000003">
    <property type="protein sequence ID" value="SDK40755.1"/>
    <property type="molecule type" value="Genomic_DNA"/>
</dbReference>
<evidence type="ECO:0000259" key="6">
    <source>
        <dbReference type="PROSITE" id="PS51063"/>
    </source>
</evidence>
<dbReference type="OrthoDB" id="9798104at2"/>
<keyword evidence="4" id="KW-0804">Transcription</keyword>
<keyword evidence="2" id="KW-0238">DNA-binding</keyword>
<dbReference type="SUPFAM" id="SSF51206">
    <property type="entry name" value="cAMP-binding domain-like"/>
    <property type="match status" value="1"/>
</dbReference>
<dbReference type="Gene3D" id="2.60.120.10">
    <property type="entry name" value="Jelly Rolls"/>
    <property type="match status" value="1"/>
</dbReference>
<evidence type="ECO:0000256" key="1">
    <source>
        <dbReference type="ARBA" id="ARBA00023015"/>
    </source>
</evidence>
<dbReference type="CDD" id="cd00038">
    <property type="entry name" value="CAP_ED"/>
    <property type="match status" value="1"/>
</dbReference>
<evidence type="ECO:0000259" key="5">
    <source>
        <dbReference type="PROSITE" id="PS50042"/>
    </source>
</evidence>
<name>A0A1G9BPF2_9BACL</name>
<dbReference type="PANTHER" id="PTHR24567:SF26">
    <property type="entry name" value="REGULATORY PROTEIN YEIL"/>
    <property type="match status" value="1"/>
</dbReference>
<dbReference type="Pfam" id="PF00027">
    <property type="entry name" value="cNMP_binding"/>
    <property type="match status" value="1"/>
</dbReference>
<evidence type="ECO:0000313" key="7">
    <source>
        <dbReference type="EMBL" id="SDK40755.1"/>
    </source>
</evidence>
<feature type="domain" description="HTH crp-type" evidence="6">
    <location>
        <begin position="151"/>
        <end position="216"/>
    </location>
</feature>
<dbReference type="InterPro" id="IPR000595">
    <property type="entry name" value="cNMP-bd_dom"/>
</dbReference>
<protein>
    <submittedName>
        <fullName evidence="7">CRP/FNR family transcriptional regulator, anaerobic regulatory protein</fullName>
    </submittedName>
</protein>
<keyword evidence="1" id="KW-0805">Transcription regulation</keyword>
<dbReference type="InterPro" id="IPR014710">
    <property type="entry name" value="RmlC-like_jellyroll"/>
</dbReference>
<keyword evidence="8" id="KW-1185">Reference proteome</keyword>
<dbReference type="AlphaFoldDB" id="A0A1G9BPF2"/>
<dbReference type="InterPro" id="IPR036388">
    <property type="entry name" value="WH-like_DNA-bd_sf"/>
</dbReference>
<dbReference type="InterPro" id="IPR036390">
    <property type="entry name" value="WH_DNA-bd_sf"/>
</dbReference>